<proteinExistence type="inferred from homology"/>
<comment type="similarity">
    <text evidence="2">Belongs to the PPR family. P subfamily.</text>
</comment>
<dbReference type="EMBL" id="OX459120">
    <property type="protein sequence ID" value="CAI9099589.1"/>
    <property type="molecule type" value="Genomic_DNA"/>
</dbReference>
<feature type="repeat" description="PPR" evidence="6">
    <location>
        <begin position="259"/>
        <end position="293"/>
    </location>
</feature>
<evidence type="ECO:0000256" key="4">
    <source>
        <dbReference type="ARBA" id="ARBA00022946"/>
    </source>
</evidence>
<feature type="compositionally biased region" description="Acidic residues" evidence="7">
    <location>
        <begin position="87"/>
        <end position="97"/>
    </location>
</feature>
<protein>
    <submittedName>
        <fullName evidence="8">OLC1v1036437C1</fullName>
    </submittedName>
</protein>
<evidence type="ECO:0000313" key="8">
    <source>
        <dbReference type="EMBL" id="CAI9099589.1"/>
    </source>
</evidence>
<dbReference type="GO" id="GO:0005739">
    <property type="term" value="C:mitochondrion"/>
    <property type="evidence" value="ECO:0007669"/>
    <property type="project" value="UniProtKB-SubCell"/>
</dbReference>
<comment type="subcellular location">
    <subcellularLocation>
        <location evidence="1">Mitochondrion</location>
    </subcellularLocation>
</comment>
<dbReference type="InterPro" id="IPR011990">
    <property type="entry name" value="TPR-like_helical_dom_sf"/>
</dbReference>
<dbReference type="FunFam" id="1.25.40.10:FF:000744">
    <property type="entry name" value="Pentatricopeptide repeat-containing protein, mitochondrial"/>
    <property type="match status" value="1"/>
</dbReference>
<keyword evidence="3" id="KW-0677">Repeat</keyword>
<dbReference type="GO" id="GO:0003729">
    <property type="term" value="F:mRNA binding"/>
    <property type="evidence" value="ECO:0007669"/>
    <property type="project" value="UniProtKB-ARBA"/>
</dbReference>
<feature type="compositionally biased region" description="Acidic residues" evidence="7">
    <location>
        <begin position="116"/>
        <end position="134"/>
    </location>
</feature>
<dbReference type="Proteomes" id="UP001161247">
    <property type="component" value="Chromosome 3"/>
</dbReference>
<keyword evidence="9" id="KW-1185">Reference proteome</keyword>
<keyword evidence="4" id="KW-0809">Transit peptide</keyword>
<dbReference type="Pfam" id="PF13812">
    <property type="entry name" value="PPR_3"/>
    <property type="match status" value="1"/>
</dbReference>
<name>A0AAV1CVA0_OLDCO</name>
<evidence type="ECO:0000256" key="7">
    <source>
        <dbReference type="SAM" id="MobiDB-lite"/>
    </source>
</evidence>
<dbReference type="PANTHER" id="PTHR45717:SF15">
    <property type="entry name" value="AGL218WP"/>
    <property type="match status" value="1"/>
</dbReference>
<gene>
    <name evidence="8" type="ORF">OLC1_LOCUS9575</name>
</gene>
<dbReference type="NCBIfam" id="TIGR00756">
    <property type="entry name" value="PPR"/>
    <property type="match status" value="2"/>
</dbReference>
<accession>A0AAV1CVA0</accession>
<evidence type="ECO:0000313" key="9">
    <source>
        <dbReference type="Proteomes" id="UP001161247"/>
    </source>
</evidence>
<dbReference type="AlphaFoldDB" id="A0AAV1CVA0"/>
<dbReference type="Gene3D" id="1.25.40.10">
    <property type="entry name" value="Tetratricopeptide repeat domain"/>
    <property type="match status" value="2"/>
</dbReference>
<evidence type="ECO:0000256" key="2">
    <source>
        <dbReference type="ARBA" id="ARBA00007626"/>
    </source>
</evidence>
<organism evidence="8 9">
    <name type="scientific">Oldenlandia corymbosa var. corymbosa</name>
    <dbReference type="NCBI Taxonomy" id="529605"/>
    <lineage>
        <taxon>Eukaryota</taxon>
        <taxon>Viridiplantae</taxon>
        <taxon>Streptophyta</taxon>
        <taxon>Embryophyta</taxon>
        <taxon>Tracheophyta</taxon>
        <taxon>Spermatophyta</taxon>
        <taxon>Magnoliopsida</taxon>
        <taxon>eudicotyledons</taxon>
        <taxon>Gunneridae</taxon>
        <taxon>Pentapetalae</taxon>
        <taxon>asterids</taxon>
        <taxon>lamiids</taxon>
        <taxon>Gentianales</taxon>
        <taxon>Rubiaceae</taxon>
        <taxon>Rubioideae</taxon>
        <taxon>Spermacoceae</taxon>
        <taxon>Hedyotis-Oldenlandia complex</taxon>
        <taxon>Oldenlandia</taxon>
    </lineage>
</organism>
<sequence>MLPLRRVLNPFRKQRLWASTSQFGFVELETVRCSLETCTSEYDGSGTMVTDGSRFLKQFFSTRCNSPKSLMGAGCFSSLAGTKSSGEDSDDLDEGFSELESSTASVPSEGNHVLDDGDDDLSSEPDLEVDNEDIDVSRPGELELSETEGDHDKKYVGRADSRELSKAILAAPRLPVHKVVGKWIEEGNELTRSDIASTMLSLRKLRMFGRALQFSEWLESSGNEFGEREHASRLDLIYKVRGLQKAENYLESIPKSFQGEIVYRTLLANCVSVANIKKAEDVFNKMKDLGFPVTTFACNQLLLLYKRCDKKKIADVLLLMEKEDVKPSLVTYKLLIDTKGQSNDIEGMEKIVETMKEEGKEPDFAIKCLLAKHYTFAGLKEKAENLLKEMEGIDIKESRWAMYSLLPLYADLKKADDVGRIWKICEPNPRFLECVAAIEAWGKLNKIEEAEAVFNTMSKKWSKMSSKHYSALLQVYANHKLLDKGRDLVKRMAESNCRIGPFTWDALVKLHVDAGEVGKADSILQKATEQNSLRPLFTSFMTIMDQYAKNGDVHNAEKMFHRMRKVGYVSRARPFQSLAQAYINAKTPAYGFYDRMRADNIFPNRALAAQLAQIDPFKKTAVSDLLE</sequence>
<dbReference type="PROSITE" id="PS51375">
    <property type="entry name" value="PPR"/>
    <property type="match status" value="4"/>
</dbReference>
<dbReference type="PANTHER" id="PTHR45717">
    <property type="entry name" value="OS12G0527900 PROTEIN"/>
    <property type="match status" value="1"/>
</dbReference>
<evidence type="ECO:0000256" key="1">
    <source>
        <dbReference type="ARBA" id="ARBA00004173"/>
    </source>
</evidence>
<evidence type="ECO:0000256" key="3">
    <source>
        <dbReference type="ARBA" id="ARBA00022737"/>
    </source>
</evidence>
<feature type="repeat" description="PPR" evidence="6">
    <location>
        <begin position="465"/>
        <end position="499"/>
    </location>
</feature>
<reference evidence="8" key="1">
    <citation type="submission" date="2023-03" db="EMBL/GenBank/DDBJ databases">
        <authorList>
            <person name="Julca I."/>
        </authorList>
    </citation>
    <scope>NUCLEOTIDE SEQUENCE</scope>
</reference>
<feature type="repeat" description="PPR" evidence="6">
    <location>
        <begin position="536"/>
        <end position="570"/>
    </location>
</feature>
<feature type="repeat" description="PPR" evidence="6">
    <location>
        <begin position="328"/>
        <end position="362"/>
    </location>
</feature>
<evidence type="ECO:0000256" key="5">
    <source>
        <dbReference type="ARBA" id="ARBA00023128"/>
    </source>
</evidence>
<keyword evidence="5" id="KW-0496">Mitochondrion</keyword>
<dbReference type="InterPro" id="IPR002885">
    <property type="entry name" value="PPR_rpt"/>
</dbReference>
<dbReference type="Pfam" id="PF01535">
    <property type="entry name" value="PPR"/>
    <property type="match status" value="3"/>
</dbReference>
<dbReference type="FunFam" id="1.25.40.10:FF:000394">
    <property type="entry name" value="Pentatricopeptide repeat-containing protein, mitochondrial"/>
    <property type="match status" value="1"/>
</dbReference>
<evidence type="ECO:0000256" key="6">
    <source>
        <dbReference type="PROSITE-ProRule" id="PRU00708"/>
    </source>
</evidence>
<feature type="region of interest" description="Disordered" evidence="7">
    <location>
        <begin position="81"/>
        <end position="153"/>
    </location>
</feature>